<organism evidence="1 2">
    <name type="scientific">Ascaris lumbricoides</name>
    <name type="common">Giant roundworm</name>
    <dbReference type="NCBI Taxonomy" id="6252"/>
    <lineage>
        <taxon>Eukaryota</taxon>
        <taxon>Metazoa</taxon>
        <taxon>Ecdysozoa</taxon>
        <taxon>Nematoda</taxon>
        <taxon>Chromadorea</taxon>
        <taxon>Rhabditida</taxon>
        <taxon>Spirurina</taxon>
        <taxon>Ascaridomorpha</taxon>
        <taxon>Ascaridoidea</taxon>
        <taxon>Ascarididae</taxon>
        <taxon>Ascaris</taxon>
    </lineage>
</organism>
<dbReference type="AlphaFoldDB" id="A0A0M3IU16"/>
<sequence>MSVLDKRVLYVLWSAVAGLEAQFVGRIRFSTEYQRRATLIDGTLTREEI</sequence>
<proteinExistence type="predicted"/>
<keyword evidence="1" id="KW-1185">Reference proteome</keyword>
<evidence type="ECO:0000313" key="1">
    <source>
        <dbReference type="Proteomes" id="UP000036681"/>
    </source>
</evidence>
<evidence type="ECO:0000313" key="2">
    <source>
        <dbReference type="WBParaSite" id="ALUE_0002224401-mRNA-1"/>
    </source>
</evidence>
<protein>
    <submittedName>
        <fullName evidence="2">PadR family transcriptional regulator</fullName>
    </submittedName>
</protein>
<dbReference type="WBParaSite" id="ALUE_0002224401-mRNA-1">
    <property type="protein sequence ID" value="ALUE_0002224401-mRNA-1"/>
    <property type="gene ID" value="ALUE_0002224401"/>
</dbReference>
<name>A0A0M3IU16_ASCLU</name>
<dbReference type="Proteomes" id="UP000036681">
    <property type="component" value="Unplaced"/>
</dbReference>
<reference evidence="2" key="1">
    <citation type="submission" date="2017-02" db="UniProtKB">
        <authorList>
            <consortium name="WormBaseParasite"/>
        </authorList>
    </citation>
    <scope>IDENTIFICATION</scope>
</reference>
<accession>A0A0M3IU16</accession>